<evidence type="ECO:0000313" key="7">
    <source>
        <dbReference type="Proteomes" id="UP001319080"/>
    </source>
</evidence>
<dbReference type="SUPFAM" id="SSF54909">
    <property type="entry name" value="Dimeric alpha+beta barrel"/>
    <property type="match status" value="1"/>
</dbReference>
<proteinExistence type="inferred from homology"/>
<evidence type="ECO:0000256" key="3">
    <source>
        <dbReference type="ARBA" id="ARBA00023277"/>
    </source>
</evidence>
<keyword evidence="7" id="KW-1185">Reference proteome</keyword>
<dbReference type="PANTHER" id="PTHR34389">
    <property type="entry name" value="L-RHAMNOSE MUTAROTASE"/>
    <property type="match status" value="1"/>
</dbReference>
<dbReference type="GO" id="GO:0062192">
    <property type="term" value="F:L-rhamnose mutarotase activity"/>
    <property type="evidence" value="ECO:0007669"/>
    <property type="project" value="UniProtKB-UniRule"/>
</dbReference>
<dbReference type="InterPro" id="IPR011008">
    <property type="entry name" value="Dimeric_a/b-barrel"/>
</dbReference>
<comment type="caution">
    <text evidence="6">The sequence shown here is derived from an EMBL/GenBank/DDBJ whole genome shotgun (WGS) entry which is preliminary data.</text>
</comment>
<dbReference type="GO" id="GO:0005737">
    <property type="term" value="C:cytoplasm"/>
    <property type="evidence" value="ECO:0007669"/>
    <property type="project" value="InterPro"/>
</dbReference>
<dbReference type="InterPro" id="IPR013448">
    <property type="entry name" value="L-rhamnose_mutarotase"/>
</dbReference>
<keyword evidence="1" id="KW-0963">Cytoplasm</keyword>
<evidence type="ECO:0000256" key="5">
    <source>
        <dbReference type="NCBIfam" id="TIGR02625"/>
    </source>
</evidence>
<dbReference type="Gene3D" id="3.30.70.100">
    <property type="match status" value="1"/>
</dbReference>
<organism evidence="6 7">
    <name type="scientific">Dawidia cretensis</name>
    <dbReference type="NCBI Taxonomy" id="2782350"/>
    <lineage>
        <taxon>Bacteria</taxon>
        <taxon>Pseudomonadati</taxon>
        <taxon>Bacteroidota</taxon>
        <taxon>Cytophagia</taxon>
        <taxon>Cytophagales</taxon>
        <taxon>Chryseotaleaceae</taxon>
        <taxon>Dawidia</taxon>
    </lineage>
</organism>
<protein>
    <recommendedName>
        <fullName evidence="5">L-rhamnose mutarotase</fullName>
        <ecNumber evidence="5">5.1.3.32</ecNumber>
    </recommendedName>
</protein>
<dbReference type="InterPro" id="IPR008000">
    <property type="entry name" value="Rham/fucose_mutarotase"/>
</dbReference>
<dbReference type="AlphaFoldDB" id="A0AAP2DZD7"/>
<dbReference type="EMBL" id="JAHESE010000011">
    <property type="protein sequence ID" value="MBT1709239.1"/>
    <property type="molecule type" value="Genomic_DNA"/>
</dbReference>
<sequence length="104" mass="11960">MKRIAFKMKLKPGCREEYTRRHDALWPEVKALLQEAGVHDYAIFFDGDTDTLFAVQKVDGAADSQALGNQEAIRRWWTYMADIMETNPDHSPVSKPLPEVFYLA</sequence>
<evidence type="ECO:0000256" key="1">
    <source>
        <dbReference type="ARBA" id="ARBA00022490"/>
    </source>
</evidence>
<dbReference type="NCBIfam" id="TIGR02625">
    <property type="entry name" value="YiiL_rotase"/>
    <property type="match status" value="1"/>
</dbReference>
<dbReference type="PANTHER" id="PTHR34389:SF2">
    <property type="entry name" value="L-RHAMNOSE MUTAROTASE"/>
    <property type="match status" value="1"/>
</dbReference>
<evidence type="ECO:0000313" key="6">
    <source>
        <dbReference type="EMBL" id="MBT1709239.1"/>
    </source>
</evidence>
<dbReference type="GO" id="GO:0019301">
    <property type="term" value="P:rhamnose catabolic process"/>
    <property type="evidence" value="ECO:0007669"/>
    <property type="project" value="UniProtKB-UniRule"/>
</dbReference>
<dbReference type="RefSeq" id="WP_254084820.1">
    <property type="nucleotide sequence ID" value="NZ_JAHESE010000011.1"/>
</dbReference>
<accession>A0AAP2DZD7</accession>
<keyword evidence="2 6" id="KW-0413">Isomerase</keyword>
<evidence type="ECO:0000256" key="4">
    <source>
        <dbReference type="ARBA" id="ARBA00023308"/>
    </source>
</evidence>
<reference evidence="6 7" key="1">
    <citation type="submission" date="2021-05" db="EMBL/GenBank/DDBJ databases">
        <title>A Polyphasic approach of four new species of the genus Ohtaekwangia: Ohtaekwangia histidinii sp. nov., Ohtaekwangia cretensis sp. nov., Ohtaekwangia indiensis sp. nov., Ohtaekwangia reichenbachii sp. nov. from diverse environment.</title>
        <authorList>
            <person name="Octaviana S."/>
        </authorList>
    </citation>
    <scope>NUCLEOTIDE SEQUENCE [LARGE SCALE GENOMIC DNA]</scope>
    <source>
        <strain evidence="6 7">PWU5</strain>
    </source>
</reference>
<keyword evidence="4" id="KW-0684">Rhamnose metabolism</keyword>
<dbReference type="HAMAP" id="MF_01663">
    <property type="entry name" value="L_rham_rotase"/>
    <property type="match status" value="1"/>
</dbReference>
<gene>
    <name evidence="6" type="primary">rhaM</name>
    <name evidence="6" type="ORF">KK062_13435</name>
</gene>
<dbReference type="Pfam" id="PF05336">
    <property type="entry name" value="rhaM"/>
    <property type="match status" value="1"/>
</dbReference>
<evidence type="ECO:0000256" key="2">
    <source>
        <dbReference type="ARBA" id="ARBA00023235"/>
    </source>
</evidence>
<dbReference type="EC" id="5.1.3.32" evidence="5"/>
<dbReference type="Proteomes" id="UP001319080">
    <property type="component" value="Unassembled WGS sequence"/>
</dbReference>
<keyword evidence="3" id="KW-0119">Carbohydrate metabolism</keyword>
<name>A0AAP2DZD7_9BACT</name>